<evidence type="ECO:0000313" key="4">
    <source>
        <dbReference type="Proteomes" id="UP001166286"/>
    </source>
</evidence>
<dbReference type="Proteomes" id="UP001166286">
    <property type="component" value="Unassembled WGS sequence"/>
</dbReference>
<reference evidence="3" key="1">
    <citation type="submission" date="2023-03" db="EMBL/GenBank/DDBJ databases">
        <title>Complete genome of Cladonia borealis.</title>
        <authorList>
            <person name="Park H."/>
        </authorList>
    </citation>
    <scope>NUCLEOTIDE SEQUENCE</scope>
    <source>
        <strain evidence="3">ANT050790</strain>
    </source>
</reference>
<dbReference type="SUPFAM" id="SSF81901">
    <property type="entry name" value="HCP-like"/>
    <property type="match status" value="1"/>
</dbReference>
<dbReference type="AlphaFoldDB" id="A0AA39V628"/>
<dbReference type="Pfam" id="PF12770">
    <property type="entry name" value="CHAT"/>
    <property type="match status" value="1"/>
</dbReference>
<evidence type="ECO:0000313" key="3">
    <source>
        <dbReference type="EMBL" id="KAK0507345.1"/>
    </source>
</evidence>
<dbReference type="EMBL" id="JAFEKC020000024">
    <property type="protein sequence ID" value="KAK0507345.1"/>
    <property type="molecule type" value="Genomic_DNA"/>
</dbReference>
<keyword evidence="4" id="KW-1185">Reference proteome</keyword>
<dbReference type="InterPro" id="IPR024983">
    <property type="entry name" value="CHAT_dom"/>
</dbReference>
<name>A0AA39V628_9LECA</name>
<gene>
    <name evidence="3" type="ORF">JMJ35_010383</name>
</gene>
<dbReference type="InterPro" id="IPR011990">
    <property type="entry name" value="TPR-like_helical_dom_sf"/>
</dbReference>
<evidence type="ECO:0000259" key="2">
    <source>
        <dbReference type="Pfam" id="PF12770"/>
    </source>
</evidence>
<organism evidence="3 4">
    <name type="scientific">Cladonia borealis</name>
    <dbReference type="NCBI Taxonomy" id="184061"/>
    <lineage>
        <taxon>Eukaryota</taxon>
        <taxon>Fungi</taxon>
        <taxon>Dikarya</taxon>
        <taxon>Ascomycota</taxon>
        <taxon>Pezizomycotina</taxon>
        <taxon>Lecanoromycetes</taxon>
        <taxon>OSLEUM clade</taxon>
        <taxon>Lecanoromycetidae</taxon>
        <taxon>Lecanorales</taxon>
        <taxon>Lecanorineae</taxon>
        <taxon>Cladoniaceae</taxon>
        <taxon>Cladonia</taxon>
    </lineage>
</organism>
<protein>
    <recommendedName>
        <fullName evidence="2">CHAT domain-containing protein</fullName>
    </recommendedName>
</protein>
<comment type="caution">
    <text evidence="3">The sequence shown here is derived from an EMBL/GenBank/DDBJ whole genome shotgun (WGS) entry which is preliminary data.</text>
</comment>
<proteinExistence type="predicted"/>
<dbReference type="Gene3D" id="1.25.40.10">
    <property type="entry name" value="Tetratricopeptide repeat domain"/>
    <property type="match status" value="1"/>
</dbReference>
<evidence type="ECO:0000256" key="1">
    <source>
        <dbReference type="SAM" id="MobiDB-lite"/>
    </source>
</evidence>
<feature type="domain" description="CHAT" evidence="2">
    <location>
        <begin position="660"/>
        <end position="945"/>
    </location>
</feature>
<sequence length="946" mass="105372">MSLNYDLPGEPGDTPSGQGAWDSDFITYPNGPNGYPRLMRPMEELKVRIRRGDYNEGFDSLLSDTYLLPGLCRDLQKTLAEIPESDPSYRGTLMVLGRVLYSQAEMNGDIEDLELSLQYLEQALNLTPAGHGGGATCLINLATAFGLRSQHTHQVADADKALHYGQQAINAVTDGESPRHFLVALGTILRHRYRITYQIADLQHGIRYLKAALETPQQNRGKHVDILNNLSNLYHELFKRTKCEADSDLAIEYGQAAVQLSTDDGHERAVILLNYALCLLSRFKTSLRVADIDMAIQNAQQALMSFSSAHAYYLVCLGGLGIMFKHRYFINHQSQDLDEAIRHEAAIEHSAFIEKSRFSRYYNRGVSFAAKYEITRKREDFLKSFRAFFEGFSSETENFDRLRCGYNTCLIATRVPSLGLNLAVEIVEEMLKIVPFFFQPTGSRNDIQEILNQLSGMASSFASVLFAANKPPVEVLQKLEDSRGIVISSVIDVRSDGIELREKHPALWMRFTQCRASLGAMNSNALKMDMERTYSTDVKRLEQLHKDWSDIKEKIRRNPGFERFLLSPTERELCELARIGPIVTLNTSHINSAAFLVTTSGIQSLSLPNLKLSEALHWVKIFAPYGNPHRRDAELCEDEEEEQLGSQRTPSEMHTGLLYLWTVAVKPVLQQLNLLNRVTTPTRLPQICWVGGGIMGLLPLHAAGDHASGSTENAISHVISSYAATFKSLQFVQNRPRISVSRSKQLLLLAAMPTTPGGHKPLQVQEEITAIEDSASKWALSTTLLRPSKANILDALKTCTIAHFACHGTADRVEPAKSGLLLGKETVEKLTIEDLDTISCHNAQIVYLSACSTAEVGKMNLADESVHLASSFQLSGFQHVIGTLWGVDDNAAVEIAKRFYENLPGSGEDSYVSPAKALHDAVVSFRNTEDNWKDCSKWASFIHLGC</sequence>
<accession>A0AA39V628</accession>
<feature type="region of interest" description="Disordered" evidence="1">
    <location>
        <begin position="1"/>
        <end position="21"/>
    </location>
</feature>